<dbReference type="AlphaFoldDB" id="A0A455ULB9"/>
<proteinExistence type="predicted"/>
<sequence>MNNHRSVLTQAHQVFGVAGADLHQPCEAPALEKVAIDDQVIDETQAEGQVNAPLRRASAAAPL</sequence>
<gene>
    <name evidence="1" type="ORF">HSBAA_50500</name>
</gene>
<organism evidence="1 2">
    <name type="scientific">Vreelandella sulfidaeris</name>
    <dbReference type="NCBI Taxonomy" id="115553"/>
    <lineage>
        <taxon>Bacteria</taxon>
        <taxon>Pseudomonadati</taxon>
        <taxon>Pseudomonadota</taxon>
        <taxon>Gammaproteobacteria</taxon>
        <taxon>Oceanospirillales</taxon>
        <taxon>Halomonadaceae</taxon>
        <taxon>Vreelandella</taxon>
    </lineage>
</organism>
<protein>
    <submittedName>
        <fullName evidence="1">Uncharacterized protein</fullName>
    </submittedName>
</protein>
<dbReference type="Proteomes" id="UP000320231">
    <property type="component" value="Chromosome"/>
</dbReference>
<name>A0A455ULB9_9GAMM</name>
<dbReference type="KEGG" id="hsr:HSBAA_50500"/>
<evidence type="ECO:0000313" key="1">
    <source>
        <dbReference type="EMBL" id="BBI63744.1"/>
    </source>
</evidence>
<reference evidence="1 2" key="1">
    <citation type="journal article" date="2019" name="Microbiol. Resour. Announc.">
        <title>Complete Genome Sequence of Halomonas sulfidaeris Strain Esulfide1 Isolated from a Metal Sulfide Rock at a Depth of 2,200 Meters, Obtained Using Nanopore Sequencing.</title>
        <authorList>
            <person name="Saito M."/>
            <person name="Nishigata A."/>
            <person name="Galipon J."/>
            <person name="Arakawa K."/>
        </authorList>
    </citation>
    <scope>NUCLEOTIDE SEQUENCE [LARGE SCALE GENOMIC DNA]</scope>
    <source>
        <strain evidence="1 2">ATCC BAA-803</strain>
    </source>
</reference>
<accession>A0A455ULB9</accession>
<dbReference type="EMBL" id="AP019514">
    <property type="protein sequence ID" value="BBI63744.1"/>
    <property type="molecule type" value="Genomic_DNA"/>
</dbReference>
<evidence type="ECO:0000313" key="2">
    <source>
        <dbReference type="Proteomes" id="UP000320231"/>
    </source>
</evidence>